<dbReference type="InterPro" id="IPR017871">
    <property type="entry name" value="ABC_transporter-like_CS"/>
</dbReference>
<dbReference type="Pfam" id="PF12698">
    <property type="entry name" value="ABC2_membrane_3"/>
    <property type="match status" value="2"/>
</dbReference>
<keyword evidence="9 11" id="KW-0472">Membrane</keyword>
<dbReference type="Proteomes" id="UP000007797">
    <property type="component" value="Unassembled WGS sequence"/>
</dbReference>
<evidence type="ECO:0000313" key="13">
    <source>
        <dbReference type="EMBL" id="EGG24652.1"/>
    </source>
</evidence>
<dbReference type="PROSITE" id="PS50893">
    <property type="entry name" value="ABC_TRANSPORTER_2"/>
    <property type="match status" value="2"/>
</dbReference>
<evidence type="ECO:0000256" key="11">
    <source>
        <dbReference type="SAM" id="Phobius"/>
    </source>
</evidence>
<dbReference type="GO" id="GO:0016887">
    <property type="term" value="F:ATP hydrolysis activity"/>
    <property type="evidence" value="ECO:0007669"/>
    <property type="project" value="InterPro"/>
</dbReference>
<dbReference type="Pfam" id="PF00005">
    <property type="entry name" value="ABC_tran"/>
    <property type="match status" value="2"/>
</dbReference>
<evidence type="ECO:0000256" key="6">
    <source>
        <dbReference type="ARBA" id="ARBA00022741"/>
    </source>
</evidence>
<evidence type="ECO:0000259" key="12">
    <source>
        <dbReference type="PROSITE" id="PS50893"/>
    </source>
</evidence>
<dbReference type="GO" id="GO:0016020">
    <property type="term" value="C:membrane"/>
    <property type="evidence" value="ECO:0007669"/>
    <property type="project" value="UniProtKB-SubCell"/>
</dbReference>
<evidence type="ECO:0000256" key="2">
    <source>
        <dbReference type="ARBA" id="ARBA00008869"/>
    </source>
</evidence>
<gene>
    <name evidence="13" type="primary">abcA5</name>
    <name evidence="13" type="ORF">DFA_02896</name>
</gene>
<dbReference type="PROSITE" id="PS00211">
    <property type="entry name" value="ABC_TRANSPORTER_1"/>
    <property type="match status" value="2"/>
</dbReference>
<feature type="region of interest" description="Disordered" evidence="10">
    <location>
        <begin position="1335"/>
        <end position="1354"/>
    </location>
</feature>
<keyword evidence="6" id="KW-0547">Nucleotide-binding</keyword>
<evidence type="ECO:0000313" key="14">
    <source>
        <dbReference type="Proteomes" id="UP000007797"/>
    </source>
</evidence>
<feature type="transmembrane region" description="Helical" evidence="11">
    <location>
        <begin position="395"/>
        <end position="418"/>
    </location>
</feature>
<feature type="transmembrane region" description="Helical" evidence="11">
    <location>
        <begin position="1151"/>
        <end position="1174"/>
    </location>
</feature>
<dbReference type="OrthoDB" id="10255969at2759"/>
<dbReference type="GO" id="GO:0031288">
    <property type="term" value="P:sorocarp morphogenesis"/>
    <property type="evidence" value="ECO:0007669"/>
    <property type="project" value="TreeGrafter"/>
</dbReference>
<dbReference type="SMART" id="SM00382">
    <property type="entry name" value="AAA"/>
    <property type="match status" value="2"/>
</dbReference>
<comment type="subcellular location">
    <subcellularLocation>
        <location evidence="1">Membrane</location>
        <topology evidence="1">Multi-pass membrane protein</topology>
    </subcellularLocation>
</comment>
<dbReference type="SUPFAM" id="SSF52540">
    <property type="entry name" value="P-loop containing nucleoside triphosphate hydrolases"/>
    <property type="match status" value="2"/>
</dbReference>
<dbReference type="GeneID" id="14877082"/>
<dbReference type="KEGG" id="dfa:DFA_02896"/>
<dbReference type="OMA" id="LVSYIKF"/>
<dbReference type="Pfam" id="PF23321">
    <property type="entry name" value="R1_ABCA1"/>
    <property type="match status" value="1"/>
</dbReference>
<dbReference type="InterPro" id="IPR026082">
    <property type="entry name" value="ABCA"/>
</dbReference>
<reference evidence="14" key="1">
    <citation type="journal article" date="2011" name="Genome Res.">
        <title>Phylogeny-wide analysis of social amoeba genomes highlights ancient origins for complex intercellular communication.</title>
        <authorList>
            <person name="Heidel A.J."/>
            <person name="Lawal H.M."/>
            <person name="Felder M."/>
            <person name="Schilde C."/>
            <person name="Helps N.R."/>
            <person name="Tunggal B."/>
            <person name="Rivero F."/>
            <person name="John U."/>
            <person name="Schleicher M."/>
            <person name="Eichinger L."/>
            <person name="Platzer M."/>
            <person name="Noegel A.A."/>
            <person name="Schaap P."/>
            <person name="Gloeckner G."/>
        </authorList>
    </citation>
    <scope>NUCLEOTIDE SEQUENCE [LARGE SCALE GENOMIC DNA]</scope>
    <source>
        <strain evidence="14">SH3</strain>
    </source>
</reference>
<keyword evidence="14" id="KW-1185">Reference proteome</keyword>
<keyword evidence="7" id="KW-0067">ATP-binding</keyword>
<feature type="transmembrane region" description="Helical" evidence="11">
    <location>
        <begin position="938"/>
        <end position="957"/>
    </location>
</feature>
<evidence type="ECO:0000256" key="10">
    <source>
        <dbReference type="SAM" id="MobiDB-lite"/>
    </source>
</evidence>
<keyword evidence="3" id="KW-0813">Transport</keyword>
<evidence type="ECO:0000256" key="1">
    <source>
        <dbReference type="ARBA" id="ARBA00004141"/>
    </source>
</evidence>
<dbReference type="GO" id="GO:0140359">
    <property type="term" value="F:ABC-type transporter activity"/>
    <property type="evidence" value="ECO:0007669"/>
    <property type="project" value="InterPro"/>
</dbReference>
<feature type="domain" description="ABC transporter" evidence="12">
    <location>
        <begin position="571"/>
        <end position="804"/>
    </location>
</feature>
<dbReference type="EMBL" id="GL883006">
    <property type="protein sequence ID" value="EGG24652.1"/>
    <property type="molecule type" value="Genomic_DNA"/>
</dbReference>
<comment type="similarity">
    <text evidence="2">Belongs to the ABC transporter superfamily. ABCA family.</text>
</comment>
<keyword evidence="8 11" id="KW-1133">Transmembrane helix</keyword>
<evidence type="ECO:0000256" key="9">
    <source>
        <dbReference type="ARBA" id="ARBA00023136"/>
    </source>
</evidence>
<dbReference type="GO" id="GO:0005524">
    <property type="term" value="F:ATP binding"/>
    <property type="evidence" value="ECO:0007669"/>
    <property type="project" value="UniProtKB-KW"/>
</dbReference>
<feature type="transmembrane region" description="Helical" evidence="11">
    <location>
        <begin position="321"/>
        <end position="339"/>
    </location>
</feature>
<proteinExistence type="inferred from homology"/>
<name>F4PIS3_CACFS</name>
<dbReference type="InterPro" id="IPR013525">
    <property type="entry name" value="ABC2_TM"/>
</dbReference>
<feature type="transmembrane region" description="Helical" evidence="11">
    <location>
        <begin position="1186"/>
        <end position="1206"/>
    </location>
</feature>
<protein>
    <submittedName>
        <fullName evidence="13">ABC transporter A family protein</fullName>
    </submittedName>
</protein>
<feature type="transmembrane region" description="Helical" evidence="11">
    <location>
        <begin position="1257"/>
        <end position="1279"/>
    </location>
</feature>
<evidence type="ECO:0000256" key="4">
    <source>
        <dbReference type="ARBA" id="ARBA00022692"/>
    </source>
</evidence>
<evidence type="ECO:0000256" key="5">
    <source>
        <dbReference type="ARBA" id="ARBA00022737"/>
    </source>
</evidence>
<accession>F4PIS3</accession>
<feature type="domain" description="ABC transporter" evidence="12">
    <location>
        <begin position="1367"/>
        <end position="1602"/>
    </location>
</feature>
<dbReference type="InterPro" id="IPR027417">
    <property type="entry name" value="P-loop_NTPase"/>
</dbReference>
<evidence type="ECO:0000256" key="3">
    <source>
        <dbReference type="ARBA" id="ARBA00022448"/>
    </source>
</evidence>
<dbReference type="FunFam" id="3.40.50.300:FF:002530">
    <property type="entry name" value="ABC transporter A family member 5"/>
    <property type="match status" value="1"/>
</dbReference>
<dbReference type="Gene3D" id="3.40.50.300">
    <property type="entry name" value="P-loop containing nucleotide triphosphate hydrolases"/>
    <property type="match status" value="2"/>
</dbReference>
<dbReference type="CDD" id="cd03263">
    <property type="entry name" value="ABC_subfamily_A"/>
    <property type="match status" value="2"/>
</dbReference>
<feature type="transmembrane region" description="Helical" evidence="11">
    <location>
        <begin position="1300"/>
        <end position="1325"/>
    </location>
</feature>
<feature type="transmembrane region" description="Helical" evidence="11">
    <location>
        <begin position="1107"/>
        <end position="1130"/>
    </location>
</feature>
<dbReference type="InterPro" id="IPR003439">
    <property type="entry name" value="ABC_transporter-like_ATP-bd"/>
</dbReference>
<dbReference type="PANTHER" id="PTHR19229">
    <property type="entry name" value="ATP-BINDING CASSETTE TRANSPORTER SUBFAMILY A ABCA"/>
    <property type="match status" value="1"/>
</dbReference>
<sequence>MMSYFGVTCVLGSVSCFCVQVSSRNMKDLFFKTPSNLFFNNRRTKTSSQFNVVFLEYLYFCITHPYPIIANQPCCVTTTIGISSLRDMSETVTQFKVLARKNLLIKSKSKCGICCEIVFPIILVALLFVLLGIIQAFKPDFDVKPIRPMGQFMGGQRSLLYGPTPLTAEQDAILQIVIGNTAAQFNMQANETAAFFLPFDSVEAMDTHFANNSDSTFAGVWFNSSTPSSPTTPFAYSLRFDSDDLPPNDESYTRNEDGKDYTTTGFLSAQLAFDSAIHQHFGLNFSQSSPVNTQRFTDPFDTNWQRWNTGRDAIYKDAGSVFYTAALFMFAFKIITELVSEKEMKIREGMRMMGMNETAYFTSWIATSLIIALPITILIIIVVKGSAIVYHTGWGSVLLLFIFYLFTLLLLGFIASLFFDSSRFAGLISYGIAIGINIAGIFIAKAEVSKYVKFLLSLLSPIGMACAHYSMAVKDLVDVMNPPPEYTNTDVDEIIGMMILDIVLYGIIYWYLSNVVPGEFGTSKPLLFFLKKSYWFTPDKSKKSFDLENDTFGADQDVELIPMDLRNKVTVSIRGLKKDFNTGNGIRTAVDGLNLEMYQDQIHAFLGHNGAGKSTTIGMLTGLIPCTDGDALVNGYSIQTQMDHVRRTLGVCPQHDIIWKQLTVYEHLCIYAGLKGISGKEIEKQAIFMAKEVGLEEKMHAPSGSLSGGQKRKLCLGIAFIGRSEVIFLDEVTSGMDPLSRRGVWDFLLRNKQSRTIVLTTHFMDEADFLGDRIAIISHGKLRCDGSPLYLKKKFGVGYLLTMSKIEGCQSQSVIDFVHRFIPEAVVLSDAGTELSVRLPTSSVNQFVPLFREMDQQKGYLGIGHYGISITTMEEVFLRIGQESTENGRQFNLNSNENNNEEAVRRAISISSVGVSSKQQLRGLLIKRLQVTFKDIKYFFLSVVLPILVIAGSIALYKGVNTESFFNDVVTPMTYSMTAFGADNIVPIQTVNNNIASLDASPFFAQFNQLPSGESFDDYLIDTYQQAAGALNFSAPIVLSTTDAVPLAYTLYYNRGYLHSSPTHMNLVNDAILRKQTGGTGITLGSMPFRHVRTAFELAMENVNMSAIIYFSIVFMAGYSLMSASFGAQMCVERVSNVKRLLYISGCKKHIYWISSIVWDYSIAILVVIIVSGVLAGIEPKFKEQFGIIFLAQLLYSLSGTPLAYLLSYKFQTSGRAIGGIFGLNIIVGFIFLIASLNVRIQALVNTDETIDLAADIVDYIFFAFSPIYCLGKIMTIILEFPGSLPLGVYMVDNFWTIKLVGIPFIFLAFHTILWTTLIIVVDYIPEIKGKFRNPKDVASPPPPADEDSDVTSERQRLLAPKSDEILQLRDLHRKFPAVGKNPEKLAVYNTTLGIPRGQTFGLLGMNGAGKTSTLSMLSGDIYPTSGSASINGFDLVTERASALKSIGSCPQFDALLPLLNARQQLSLYCRIKGIPEHQIEETVEAFISMMDVTGIANSNVGGYSGGNKRKISLSIAMLGNPSVVFLDEASTGCDPQVRRFMWNVISELGKNKVIIITTHSMEECEALCQRVSIMKDGKLMCLGSNQHIKSKFGSGYSIDIKFKKEYVDTGVDLVRQAIPSISLLDRHDLIANFELPSPNQQVWQLFDIIQQQLSHIVDDYSVSQTSLEQVFLKLTASTYEQRLNQLSESAGPSNMQTPMHS</sequence>
<evidence type="ECO:0000256" key="8">
    <source>
        <dbReference type="ARBA" id="ARBA00022989"/>
    </source>
</evidence>
<dbReference type="InterPro" id="IPR056264">
    <property type="entry name" value="R2_ABCA1-4-like"/>
</dbReference>
<feature type="transmembrane region" description="Helical" evidence="11">
    <location>
        <begin position="494"/>
        <end position="512"/>
    </location>
</feature>
<keyword evidence="4 11" id="KW-0812">Transmembrane</keyword>
<evidence type="ECO:0000256" key="7">
    <source>
        <dbReference type="ARBA" id="ARBA00022840"/>
    </source>
</evidence>
<keyword evidence="5" id="KW-0677">Repeat</keyword>
<dbReference type="STRING" id="1054147.F4PIS3"/>
<feature type="transmembrane region" description="Helical" evidence="11">
    <location>
        <begin position="1218"/>
        <end position="1237"/>
    </location>
</feature>
<dbReference type="InterPro" id="IPR003593">
    <property type="entry name" value="AAA+_ATPase"/>
</dbReference>
<dbReference type="RefSeq" id="XP_004362503.1">
    <property type="nucleotide sequence ID" value="XM_004362446.1"/>
</dbReference>
<feature type="transmembrane region" description="Helical" evidence="11">
    <location>
        <begin position="359"/>
        <end position="383"/>
    </location>
</feature>
<dbReference type="PANTHER" id="PTHR19229:SF36">
    <property type="entry name" value="ATP-BINDING CASSETTE SUB-FAMILY A MEMBER 2"/>
    <property type="match status" value="1"/>
</dbReference>
<dbReference type="GO" id="GO:0005319">
    <property type="term" value="F:lipid transporter activity"/>
    <property type="evidence" value="ECO:0007669"/>
    <property type="project" value="TreeGrafter"/>
</dbReference>
<dbReference type="FunFam" id="3.40.50.300:FF:000298">
    <property type="entry name" value="ATP-binding cassette sub-family A member 12"/>
    <property type="match status" value="1"/>
</dbReference>
<feature type="transmembrane region" description="Helical" evidence="11">
    <location>
        <begin position="117"/>
        <end position="137"/>
    </location>
</feature>
<feature type="transmembrane region" description="Helical" evidence="11">
    <location>
        <begin position="424"/>
        <end position="444"/>
    </location>
</feature>
<organism evidence="13 14">
    <name type="scientific">Cavenderia fasciculata</name>
    <name type="common">Slime mold</name>
    <name type="synonym">Dictyostelium fasciculatum</name>
    <dbReference type="NCBI Taxonomy" id="261658"/>
    <lineage>
        <taxon>Eukaryota</taxon>
        <taxon>Amoebozoa</taxon>
        <taxon>Evosea</taxon>
        <taxon>Eumycetozoa</taxon>
        <taxon>Dictyostelia</taxon>
        <taxon>Acytosteliales</taxon>
        <taxon>Cavenderiaceae</taxon>
        <taxon>Cavenderia</taxon>
    </lineage>
</organism>